<evidence type="ECO:0000256" key="2">
    <source>
        <dbReference type="SAM" id="SignalP"/>
    </source>
</evidence>
<accession>A0AAU9JY28</accession>
<dbReference type="AlphaFoldDB" id="A0AAU9JY28"/>
<name>A0AAU9JY28_9CILI</name>
<gene>
    <name evidence="3" type="ORF">BSTOLATCC_MIC52284</name>
</gene>
<organism evidence="3 4">
    <name type="scientific">Blepharisma stoltei</name>
    <dbReference type="NCBI Taxonomy" id="1481888"/>
    <lineage>
        <taxon>Eukaryota</taxon>
        <taxon>Sar</taxon>
        <taxon>Alveolata</taxon>
        <taxon>Ciliophora</taxon>
        <taxon>Postciliodesmatophora</taxon>
        <taxon>Heterotrichea</taxon>
        <taxon>Heterotrichida</taxon>
        <taxon>Blepharismidae</taxon>
        <taxon>Blepharisma</taxon>
    </lineage>
</organism>
<proteinExistence type="predicted"/>
<dbReference type="EMBL" id="CAJZBQ010000052">
    <property type="protein sequence ID" value="CAG9330874.1"/>
    <property type="molecule type" value="Genomic_DNA"/>
</dbReference>
<sequence>MFSSIAFYILLALFALYFTWKNQIKAKSQAITVLQQPQTIPISSQPIETPAPSQNVENEIPRPSQEAKEEPKTVEQPATQMYTVKTHTPKSINQSENKENVSSASVQNNDTKYNIVLKSKPASKPEEKRKNLELTSFILKETEKSIQELISKPRSPLESINPTTMRSQFYDPNVPEFQPKLRLNPNAQDFCPIK</sequence>
<keyword evidence="2" id="KW-0732">Signal</keyword>
<feature type="signal peptide" evidence="2">
    <location>
        <begin position="1"/>
        <end position="21"/>
    </location>
</feature>
<feature type="compositionally biased region" description="Polar residues" evidence="1">
    <location>
        <begin position="76"/>
        <end position="107"/>
    </location>
</feature>
<protein>
    <submittedName>
        <fullName evidence="3">Uncharacterized protein</fullName>
    </submittedName>
</protein>
<dbReference type="Proteomes" id="UP001162131">
    <property type="component" value="Unassembled WGS sequence"/>
</dbReference>
<evidence type="ECO:0000313" key="4">
    <source>
        <dbReference type="Proteomes" id="UP001162131"/>
    </source>
</evidence>
<feature type="region of interest" description="Disordered" evidence="1">
    <location>
        <begin position="42"/>
        <end position="107"/>
    </location>
</feature>
<keyword evidence="4" id="KW-1185">Reference proteome</keyword>
<reference evidence="3" key="1">
    <citation type="submission" date="2021-09" db="EMBL/GenBank/DDBJ databases">
        <authorList>
            <consortium name="AG Swart"/>
            <person name="Singh M."/>
            <person name="Singh A."/>
            <person name="Seah K."/>
            <person name="Emmerich C."/>
        </authorList>
    </citation>
    <scope>NUCLEOTIDE SEQUENCE</scope>
    <source>
        <strain evidence="3">ATCC30299</strain>
    </source>
</reference>
<evidence type="ECO:0000256" key="1">
    <source>
        <dbReference type="SAM" id="MobiDB-lite"/>
    </source>
</evidence>
<evidence type="ECO:0000313" key="3">
    <source>
        <dbReference type="EMBL" id="CAG9330874.1"/>
    </source>
</evidence>
<comment type="caution">
    <text evidence="3">The sequence shown here is derived from an EMBL/GenBank/DDBJ whole genome shotgun (WGS) entry which is preliminary data.</text>
</comment>
<feature type="chain" id="PRO_5043986862" evidence="2">
    <location>
        <begin position="22"/>
        <end position="194"/>
    </location>
</feature>